<dbReference type="Proteomes" id="UP001177023">
    <property type="component" value="Unassembled WGS sequence"/>
</dbReference>
<name>A0AA36CZU6_9BILA</name>
<feature type="compositionally biased region" description="Polar residues" evidence="1">
    <location>
        <begin position="16"/>
        <end position="28"/>
    </location>
</feature>
<evidence type="ECO:0000313" key="3">
    <source>
        <dbReference type="EMBL" id="CAJ0576912.1"/>
    </source>
</evidence>
<proteinExistence type="predicted"/>
<keyword evidence="4" id="KW-1185">Reference proteome</keyword>
<dbReference type="EMBL" id="CATQJA010002647">
    <property type="protein sequence ID" value="CAJ0576912.1"/>
    <property type="molecule type" value="Genomic_DNA"/>
</dbReference>
<feature type="domain" description="RRM" evidence="2">
    <location>
        <begin position="63"/>
        <end position="126"/>
    </location>
</feature>
<dbReference type="InterPro" id="IPR012677">
    <property type="entry name" value="Nucleotide-bd_a/b_plait_sf"/>
</dbReference>
<sequence length="243" mass="27156">MPYNTQTRLTPFIPTYGTQQLPTSSQPENLRENPGPAAQRSKNFSECSKASEVGGEPEAAVSLKNLPPWCSEDDVKALISPKATVTTVKFVSSGDNHRVAKVTLGSVQAAKKLVEELRNTKFPGTKQVLRPSLWMKRPSKPDNRRPIQDVQEDGYFWITVSGLALAETRDTVHSQFGIYAPILQDFNGKPRINVRRAGTKLEAQIAYGTWAHAYQVFTSFNKTPKTTFYYGGRELQYTVRMGK</sequence>
<dbReference type="InterPro" id="IPR000504">
    <property type="entry name" value="RRM_dom"/>
</dbReference>
<accession>A0AA36CZU6</accession>
<dbReference type="Pfam" id="PF00076">
    <property type="entry name" value="RRM_1"/>
    <property type="match status" value="1"/>
</dbReference>
<evidence type="ECO:0000259" key="2">
    <source>
        <dbReference type="Pfam" id="PF00076"/>
    </source>
</evidence>
<gene>
    <name evidence="3" type="ORF">MSPICULIGERA_LOCUS15193</name>
</gene>
<organism evidence="3 4">
    <name type="scientific">Mesorhabditis spiculigera</name>
    <dbReference type="NCBI Taxonomy" id="96644"/>
    <lineage>
        <taxon>Eukaryota</taxon>
        <taxon>Metazoa</taxon>
        <taxon>Ecdysozoa</taxon>
        <taxon>Nematoda</taxon>
        <taxon>Chromadorea</taxon>
        <taxon>Rhabditida</taxon>
        <taxon>Rhabditina</taxon>
        <taxon>Rhabditomorpha</taxon>
        <taxon>Rhabditoidea</taxon>
        <taxon>Rhabditidae</taxon>
        <taxon>Mesorhabditinae</taxon>
        <taxon>Mesorhabditis</taxon>
    </lineage>
</organism>
<protein>
    <recommendedName>
        <fullName evidence="2">RRM domain-containing protein</fullName>
    </recommendedName>
</protein>
<dbReference type="GO" id="GO:0003723">
    <property type="term" value="F:RNA binding"/>
    <property type="evidence" value="ECO:0007669"/>
    <property type="project" value="InterPro"/>
</dbReference>
<dbReference type="CDD" id="cd00590">
    <property type="entry name" value="RRM_SF"/>
    <property type="match status" value="1"/>
</dbReference>
<dbReference type="AlphaFoldDB" id="A0AA36CZU6"/>
<evidence type="ECO:0000313" key="4">
    <source>
        <dbReference type="Proteomes" id="UP001177023"/>
    </source>
</evidence>
<comment type="caution">
    <text evidence="3">The sequence shown here is derived from an EMBL/GenBank/DDBJ whole genome shotgun (WGS) entry which is preliminary data.</text>
</comment>
<reference evidence="3" key="1">
    <citation type="submission" date="2023-06" db="EMBL/GenBank/DDBJ databases">
        <authorList>
            <person name="Delattre M."/>
        </authorList>
    </citation>
    <scope>NUCLEOTIDE SEQUENCE</scope>
    <source>
        <strain evidence="3">AF72</strain>
    </source>
</reference>
<dbReference type="Gene3D" id="3.30.70.330">
    <property type="match status" value="1"/>
</dbReference>
<feature type="non-terminal residue" evidence="3">
    <location>
        <position position="1"/>
    </location>
</feature>
<dbReference type="InterPro" id="IPR035979">
    <property type="entry name" value="RBD_domain_sf"/>
</dbReference>
<feature type="region of interest" description="Disordered" evidence="1">
    <location>
        <begin position="1"/>
        <end position="59"/>
    </location>
</feature>
<dbReference type="SUPFAM" id="SSF54928">
    <property type="entry name" value="RNA-binding domain, RBD"/>
    <property type="match status" value="1"/>
</dbReference>
<evidence type="ECO:0000256" key="1">
    <source>
        <dbReference type="SAM" id="MobiDB-lite"/>
    </source>
</evidence>